<evidence type="ECO:0000313" key="1">
    <source>
        <dbReference type="EMBL" id="KAJ7305579.1"/>
    </source>
</evidence>
<dbReference type="Proteomes" id="UP001218218">
    <property type="component" value="Unassembled WGS sequence"/>
</dbReference>
<protein>
    <recommendedName>
        <fullName evidence="3">CBS domain-containing protein</fullName>
    </recommendedName>
</protein>
<evidence type="ECO:0000313" key="2">
    <source>
        <dbReference type="Proteomes" id="UP001218218"/>
    </source>
</evidence>
<dbReference type="EMBL" id="JARIHO010000096">
    <property type="protein sequence ID" value="KAJ7305579.1"/>
    <property type="molecule type" value="Genomic_DNA"/>
</dbReference>
<name>A0AAD7E9R2_9AGAR</name>
<proteinExistence type="predicted"/>
<dbReference type="AlphaFoldDB" id="A0AAD7E9R2"/>
<evidence type="ECO:0008006" key="3">
    <source>
        <dbReference type="Google" id="ProtNLM"/>
    </source>
</evidence>
<organism evidence="1 2">
    <name type="scientific">Mycena albidolilacea</name>
    <dbReference type="NCBI Taxonomy" id="1033008"/>
    <lineage>
        <taxon>Eukaryota</taxon>
        <taxon>Fungi</taxon>
        <taxon>Dikarya</taxon>
        <taxon>Basidiomycota</taxon>
        <taxon>Agaricomycotina</taxon>
        <taxon>Agaricomycetes</taxon>
        <taxon>Agaricomycetidae</taxon>
        <taxon>Agaricales</taxon>
        <taxon>Marasmiineae</taxon>
        <taxon>Mycenaceae</taxon>
        <taxon>Mycena</taxon>
    </lineage>
</organism>
<keyword evidence="2" id="KW-1185">Reference proteome</keyword>
<sequence>MDKHKANLGTHLLLVSLTPGKRGDAIGVLTLEDIIAEIPPEEIADEKDRLVELHQRGLPVSVSSADCTPVIMNVVPSLTRERMWH</sequence>
<gene>
    <name evidence="1" type="ORF">DFH08DRAFT_976316</name>
</gene>
<reference evidence="1" key="1">
    <citation type="submission" date="2023-03" db="EMBL/GenBank/DDBJ databases">
        <title>Massive genome expansion in bonnet fungi (Mycena s.s.) driven by repeated elements and novel gene families across ecological guilds.</title>
        <authorList>
            <consortium name="Lawrence Berkeley National Laboratory"/>
            <person name="Harder C.B."/>
            <person name="Miyauchi S."/>
            <person name="Viragh M."/>
            <person name="Kuo A."/>
            <person name="Thoen E."/>
            <person name="Andreopoulos B."/>
            <person name="Lu D."/>
            <person name="Skrede I."/>
            <person name="Drula E."/>
            <person name="Henrissat B."/>
            <person name="Morin E."/>
            <person name="Kohler A."/>
            <person name="Barry K."/>
            <person name="LaButti K."/>
            <person name="Morin E."/>
            <person name="Salamov A."/>
            <person name="Lipzen A."/>
            <person name="Mereny Z."/>
            <person name="Hegedus B."/>
            <person name="Baldrian P."/>
            <person name="Stursova M."/>
            <person name="Weitz H."/>
            <person name="Taylor A."/>
            <person name="Grigoriev I.V."/>
            <person name="Nagy L.G."/>
            <person name="Martin F."/>
            <person name="Kauserud H."/>
        </authorList>
    </citation>
    <scope>NUCLEOTIDE SEQUENCE</scope>
    <source>
        <strain evidence="1">CBHHK002</strain>
    </source>
</reference>
<accession>A0AAD7E9R2</accession>
<comment type="caution">
    <text evidence="1">The sequence shown here is derived from an EMBL/GenBank/DDBJ whole genome shotgun (WGS) entry which is preliminary data.</text>
</comment>